<dbReference type="EMBL" id="JAQIZZ010000004">
    <property type="protein sequence ID" value="KAJ5543939.1"/>
    <property type="molecule type" value="Genomic_DNA"/>
</dbReference>
<reference evidence="1 2" key="1">
    <citation type="journal article" date="2023" name="IMA Fungus">
        <title>Comparative genomic study of the Penicillium genus elucidates a diverse pangenome and 15 lateral gene transfer events.</title>
        <authorList>
            <person name="Petersen C."/>
            <person name="Sorensen T."/>
            <person name="Nielsen M.R."/>
            <person name="Sondergaard T.E."/>
            <person name="Sorensen J.L."/>
            <person name="Fitzpatrick D.A."/>
            <person name="Frisvad J.C."/>
            <person name="Nielsen K.L."/>
        </authorList>
    </citation>
    <scope>NUCLEOTIDE SEQUENCE [LARGE SCALE GENOMIC DNA]</scope>
    <source>
        <strain evidence="1 2">IBT 35679</strain>
    </source>
</reference>
<dbReference type="Proteomes" id="UP001220324">
    <property type="component" value="Unassembled WGS sequence"/>
</dbReference>
<gene>
    <name evidence="1" type="ORF">N7494_005218</name>
</gene>
<keyword evidence="2" id="KW-1185">Reference proteome</keyword>
<organism evidence="1 2">
    <name type="scientific">Penicillium frequentans</name>
    <dbReference type="NCBI Taxonomy" id="3151616"/>
    <lineage>
        <taxon>Eukaryota</taxon>
        <taxon>Fungi</taxon>
        <taxon>Dikarya</taxon>
        <taxon>Ascomycota</taxon>
        <taxon>Pezizomycotina</taxon>
        <taxon>Eurotiomycetes</taxon>
        <taxon>Eurotiomycetidae</taxon>
        <taxon>Eurotiales</taxon>
        <taxon>Aspergillaceae</taxon>
        <taxon>Penicillium</taxon>
    </lineage>
</organism>
<name>A0AAD6CXJ4_9EURO</name>
<dbReference type="AlphaFoldDB" id="A0AAD6CXJ4"/>
<evidence type="ECO:0000313" key="2">
    <source>
        <dbReference type="Proteomes" id="UP001220324"/>
    </source>
</evidence>
<protein>
    <submittedName>
        <fullName evidence="1">Uncharacterized protein</fullName>
    </submittedName>
</protein>
<evidence type="ECO:0000313" key="1">
    <source>
        <dbReference type="EMBL" id="KAJ5543939.1"/>
    </source>
</evidence>
<comment type="caution">
    <text evidence="1">The sequence shown here is derived from an EMBL/GenBank/DDBJ whole genome shotgun (WGS) entry which is preliminary data.</text>
</comment>
<accession>A0AAD6CXJ4</accession>
<proteinExistence type="predicted"/>
<sequence>MAHYVQILARQHGVTSSKISDHIERLEEAIGLALPPTSTWHGMTYHQGRKRQHPSWFRKELIFACAGHKGLKRLDEIWYHTWVFVINMKIEGNLNERLIRSVLGLEMTVEKVERTDGGQYDALTKRMLHLRSEIAWSHDAQAGKADAQGCWYFGRRFEIGRHV</sequence>